<evidence type="ECO:0000256" key="1">
    <source>
        <dbReference type="ARBA" id="ARBA00009437"/>
    </source>
</evidence>
<keyword evidence="2" id="KW-0805">Transcription regulation</keyword>
<dbReference type="Gene3D" id="1.10.10.10">
    <property type="entry name" value="Winged helix-like DNA-binding domain superfamily/Winged helix DNA-binding domain"/>
    <property type="match status" value="1"/>
</dbReference>
<organism evidence="6 7">
    <name type="scientific">Alcanivorax quisquiliarum</name>
    <dbReference type="NCBI Taxonomy" id="2933565"/>
    <lineage>
        <taxon>Bacteria</taxon>
        <taxon>Pseudomonadati</taxon>
        <taxon>Pseudomonadota</taxon>
        <taxon>Gammaproteobacteria</taxon>
        <taxon>Oceanospirillales</taxon>
        <taxon>Alcanivoracaceae</taxon>
        <taxon>Alcanivorax</taxon>
    </lineage>
</organism>
<evidence type="ECO:0000313" key="7">
    <source>
        <dbReference type="Proteomes" id="UP001165524"/>
    </source>
</evidence>
<gene>
    <name evidence="6" type="ORF">MU846_06490</name>
</gene>
<dbReference type="SUPFAM" id="SSF46785">
    <property type="entry name" value="Winged helix' DNA-binding domain"/>
    <property type="match status" value="1"/>
</dbReference>
<comment type="caution">
    <text evidence="6">The sequence shown here is derived from an EMBL/GenBank/DDBJ whole genome shotgun (WGS) entry which is preliminary data.</text>
</comment>
<dbReference type="InterPro" id="IPR036390">
    <property type="entry name" value="WH_DNA-bd_sf"/>
</dbReference>
<dbReference type="PANTHER" id="PTHR30419:SF8">
    <property type="entry name" value="NITROGEN ASSIMILATION TRANSCRIPTIONAL ACTIVATOR-RELATED"/>
    <property type="match status" value="1"/>
</dbReference>
<keyword evidence="4" id="KW-0804">Transcription</keyword>
<dbReference type="Pfam" id="PF00126">
    <property type="entry name" value="HTH_1"/>
    <property type="match status" value="1"/>
</dbReference>
<dbReference type="Pfam" id="PF03466">
    <property type="entry name" value="LysR_substrate"/>
    <property type="match status" value="1"/>
</dbReference>
<dbReference type="RefSeq" id="WP_246950628.1">
    <property type="nucleotide sequence ID" value="NZ_JALKII010000003.1"/>
</dbReference>
<name>A0ABT0E6W1_9GAMM</name>
<dbReference type="Gene3D" id="3.40.190.10">
    <property type="entry name" value="Periplasmic binding protein-like II"/>
    <property type="match status" value="2"/>
</dbReference>
<accession>A0ABT0E6W1</accession>
<dbReference type="Proteomes" id="UP001165524">
    <property type="component" value="Unassembled WGS sequence"/>
</dbReference>
<dbReference type="InterPro" id="IPR000847">
    <property type="entry name" value="LysR_HTH_N"/>
</dbReference>
<dbReference type="PANTHER" id="PTHR30419">
    <property type="entry name" value="HTH-TYPE TRANSCRIPTIONAL REGULATOR YBHD"/>
    <property type="match status" value="1"/>
</dbReference>
<protein>
    <submittedName>
        <fullName evidence="6">LysR family transcriptional regulator</fullName>
    </submittedName>
</protein>
<keyword evidence="7" id="KW-1185">Reference proteome</keyword>
<proteinExistence type="inferred from homology"/>
<keyword evidence="3" id="KW-0238">DNA-binding</keyword>
<reference evidence="6" key="1">
    <citation type="submission" date="2022-04" db="EMBL/GenBank/DDBJ databases">
        <title>Alcanivorax sp. CY1518 draft genome sequence.</title>
        <authorList>
            <person name="Zhao G."/>
            <person name="An M."/>
        </authorList>
    </citation>
    <scope>NUCLEOTIDE SEQUENCE</scope>
    <source>
        <strain evidence="6">CY1518</strain>
    </source>
</reference>
<evidence type="ECO:0000259" key="5">
    <source>
        <dbReference type="PROSITE" id="PS50931"/>
    </source>
</evidence>
<dbReference type="PRINTS" id="PR00039">
    <property type="entry name" value="HTHLYSR"/>
</dbReference>
<dbReference type="SUPFAM" id="SSF53850">
    <property type="entry name" value="Periplasmic binding protein-like II"/>
    <property type="match status" value="1"/>
</dbReference>
<evidence type="ECO:0000313" key="6">
    <source>
        <dbReference type="EMBL" id="MCK0537357.1"/>
    </source>
</evidence>
<dbReference type="InterPro" id="IPR050950">
    <property type="entry name" value="HTH-type_LysR_regulators"/>
</dbReference>
<evidence type="ECO:0000256" key="4">
    <source>
        <dbReference type="ARBA" id="ARBA00023163"/>
    </source>
</evidence>
<evidence type="ECO:0000256" key="3">
    <source>
        <dbReference type="ARBA" id="ARBA00023125"/>
    </source>
</evidence>
<dbReference type="InterPro" id="IPR005119">
    <property type="entry name" value="LysR_subst-bd"/>
</dbReference>
<sequence length="314" mass="34241">MVETGWTRRVRLQQLRAVLAVARNQSLVKAAEELGLSQPAVTKILHEVEADLGVQLFVRTSRGTHPTRYGELLAEHAAGVFAQLTQVEREIHNARAGLAGEVRLGTLIAASASLVPQAVAQLQRTVPGIRVMLVEGTYARLVPALRRGELDMIAGRLPAYQYREGLLLESFYQERVCFAVRPAHPALALRCPTLEQLGDWPWIMPPPQTTLRQMLEAAFHDQNLPLPQSPCESLSVVGNRRLLLETEYIAAFPARVVEPDLRAGLLAELTLAEPLAFGPVGVALRRDSPLSQPAEAMLAALRQAGSSEAQAGRG</sequence>
<evidence type="ECO:0000256" key="2">
    <source>
        <dbReference type="ARBA" id="ARBA00023015"/>
    </source>
</evidence>
<dbReference type="InterPro" id="IPR036388">
    <property type="entry name" value="WH-like_DNA-bd_sf"/>
</dbReference>
<feature type="domain" description="HTH lysR-type" evidence="5">
    <location>
        <begin position="10"/>
        <end position="67"/>
    </location>
</feature>
<comment type="similarity">
    <text evidence="1">Belongs to the LysR transcriptional regulatory family.</text>
</comment>
<dbReference type="PROSITE" id="PS50931">
    <property type="entry name" value="HTH_LYSR"/>
    <property type="match status" value="1"/>
</dbReference>
<dbReference type="EMBL" id="JALKII010000003">
    <property type="protein sequence ID" value="MCK0537357.1"/>
    <property type="molecule type" value="Genomic_DNA"/>
</dbReference>